<comment type="caution">
    <text evidence="1">The sequence shown here is derived from an EMBL/GenBank/DDBJ whole genome shotgun (WGS) entry which is preliminary data.</text>
</comment>
<dbReference type="RefSeq" id="WP_267221795.1">
    <property type="nucleotide sequence ID" value="NZ_JAPCWC010000012.1"/>
</dbReference>
<dbReference type="PANTHER" id="PTHR43747">
    <property type="entry name" value="FAD-BINDING PROTEIN"/>
    <property type="match status" value="1"/>
</dbReference>
<dbReference type="Gene3D" id="3.50.50.60">
    <property type="entry name" value="FAD/NAD(P)-binding domain"/>
    <property type="match status" value="1"/>
</dbReference>
<keyword evidence="2" id="KW-1185">Reference proteome</keyword>
<protein>
    <submittedName>
        <fullName evidence="1">Tryptophan halogenase family protein</fullName>
        <ecNumber evidence="1">1.14.19.-</ecNumber>
    </submittedName>
</protein>
<dbReference type="EMBL" id="JBHLTM010000064">
    <property type="protein sequence ID" value="MFC0686293.1"/>
    <property type="molecule type" value="Genomic_DNA"/>
</dbReference>
<dbReference type="InterPro" id="IPR006905">
    <property type="entry name" value="Flavin_halogenase"/>
</dbReference>
<gene>
    <name evidence="1" type="ORF">ACFFF8_17030</name>
</gene>
<organism evidence="1 2">
    <name type="scientific">Novosphingobium clariflavum</name>
    <dbReference type="NCBI Taxonomy" id="2029884"/>
    <lineage>
        <taxon>Bacteria</taxon>
        <taxon>Pseudomonadati</taxon>
        <taxon>Pseudomonadota</taxon>
        <taxon>Alphaproteobacteria</taxon>
        <taxon>Sphingomonadales</taxon>
        <taxon>Sphingomonadaceae</taxon>
        <taxon>Novosphingobium</taxon>
    </lineage>
</organism>
<reference evidence="1 2" key="1">
    <citation type="submission" date="2024-09" db="EMBL/GenBank/DDBJ databases">
        <authorList>
            <person name="Sun Q."/>
            <person name="Mori K."/>
        </authorList>
    </citation>
    <scope>NUCLEOTIDE SEQUENCE [LARGE SCALE GENOMIC DNA]</scope>
    <source>
        <strain evidence="1 2">CICC 11035S</strain>
    </source>
</reference>
<sequence length="495" mass="54544">MTGAAAERAPIRSIVILGGGTAGWMTAAALSKALEAHGITIRLVESDAIGTVGVGEATIPTIHWFNQLVGLDEAEFMAATKATYKLGIEFEGWQGDGHAYFHPFGTYGGPGDATTFPHRLNRAWLGGLEASPEDYSLTTQLARQRRFTAPVSDPRSLLSTLGYAYHFDAGLYAAFLRRHAEARGVRRHEGKVTEVERDAETGFVRSLATDRGERLGADLFIDCSGLRGLLIEEHLQAGFEDWSHWLPCDGAWAAPTPANTAPVPYTRAIAQEAGWRWRIPLQHRVGNGYVFSSRFQSPEAARETLLAAIGEPTAEPRLIRFTPGRRKRAWIGNVVAIGLSSGFLEPLESTSIHLIQTGIGKLLSLFPRAGCDPLLAEQYNRIFTREMEDVRDFLVMHYHFTNGRNEAMWQHCQSAPPPDTLAYRIAQYKGSGRIMLTSEDLFRDASWFAVMTGQGIRARGYSPTLDAMSEAENLRHLDAVRAAVRQSCARIPPIP</sequence>
<dbReference type="Pfam" id="PF04820">
    <property type="entry name" value="Trp_halogenase"/>
    <property type="match status" value="1"/>
</dbReference>
<proteinExistence type="predicted"/>
<dbReference type="InterPro" id="IPR050816">
    <property type="entry name" value="Flavin-dep_Halogenase_NPB"/>
</dbReference>
<keyword evidence="1" id="KW-0560">Oxidoreductase</keyword>
<dbReference type="SUPFAM" id="SSF51905">
    <property type="entry name" value="FAD/NAD(P)-binding domain"/>
    <property type="match status" value="1"/>
</dbReference>
<evidence type="ECO:0000313" key="1">
    <source>
        <dbReference type="EMBL" id="MFC0686293.1"/>
    </source>
</evidence>
<dbReference type="GO" id="GO:0016491">
    <property type="term" value="F:oxidoreductase activity"/>
    <property type="evidence" value="ECO:0007669"/>
    <property type="project" value="UniProtKB-KW"/>
</dbReference>
<accession>A0ABV6SE08</accession>
<dbReference type="InterPro" id="IPR036188">
    <property type="entry name" value="FAD/NAD-bd_sf"/>
</dbReference>
<evidence type="ECO:0000313" key="2">
    <source>
        <dbReference type="Proteomes" id="UP001589858"/>
    </source>
</evidence>
<name>A0ABV6SE08_9SPHN</name>
<dbReference type="InterPro" id="IPR033856">
    <property type="entry name" value="Trp_halogen"/>
</dbReference>
<dbReference type="Proteomes" id="UP001589858">
    <property type="component" value="Unassembled WGS sequence"/>
</dbReference>
<dbReference type="PANTHER" id="PTHR43747:SF4">
    <property type="entry name" value="FLAVIN-DEPENDENT TRYPTOPHAN HALOGENASE"/>
    <property type="match status" value="1"/>
</dbReference>
<dbReference type="PIRSF" id="PIRSF011396">
    <property type="entry name" value="Trp_halogenase"/>
    <property type="match status" value="1"/>
</dbReference>
<dbReference type="EC" id="1.14.19.-" evidence="1"/>